<dbReference type="InterPro" id="IPR038375">
    <property type="entry name" value="NDUFAF7_sf"/>
</dbReference>
<reference evidence="5" key="1">
    <citation type="submission" date="2020-05" db="EMBL/GenBank/DDBJ databases">
        <authorList>
            <person name="Chiriac C."/>
            <person name="Salcher M."/>
            <person name="Ghai R."/>
            <person name="Kavagutti S V."/>
        </authorList>
    </citation>
    <scope>NUCLEOTIDE SEQUENCE</scope>
</reference>
<dbReference type="Pfam" id="PF02636">
    <property type="entry name" value="Methyltransf_28"/>
    <property type="match status" value="1"/>
</dbReference>
<dbReference type="Gene3D" id="3.40.50.12710">
    <property type="match status" value="1"/>
</dbReference>
<gene>
    <name evidence="5" type="ORF">UFOPK1722_02041</name>
</gene>
<name>A0A6J6GGJ2_9ZZZZ</name>
<keyword evidence="2" id="KW-0489">Methyltransferase</keyword>
<evidence type="ECO:0000313" key="5">
    <source>
        <dbReference type="EMBL" id="CAB4598214.1"/>
    </source>
</evidence>
<dbReference type="GO" id="GO:0035243">
    <property type="term" value="F:protein-arginine omega-N symmetric methyltransferase activity"/>
    <property type="evidence" value="ECO:0007669"/>
    <property type="project" value="TreeGrafter"/>
</dbReference>
<comment type="subcellular location">
    <subcellularLocation>
        <location evidence="1">Mitochondrion</location>
    </subcellularLocation>
</comment>
<keyword evidence="3" id="KW-0808">Transferase</keyword>
<organism evidence="5">
    <name type="scientific">freshwater metagenome</name>
    <dbReference type="NCBI Taxonomy" id="449393"/>
    <lineage>
        <taxon>unclassified sequences</taxon>
        <taxon>metagenomes</taxon>
        <taxon>ecological metagenomes</taxon>
    </lineage>
</organism>
<dbReference type="GO" id="GO:0005739">
    <property type="term" value="C:mitochondrion"/>
    <property type="evidence" value="ECO:0007669"/>
    <property type="project" value="UniProtKB-SubCell"/>
</dbReference>
<keyword evidence="4" id="KW-0496">Mitochondrion</keyword>
<dbReference type="EMBL" id="CAEZTS010000268">
    <property type="protein sequence ID" value="CAB4598214.1"/>
    <property type="molecule type" value="Genomic_DNA"/>
</dbReference>
<dbReference type="PANTHER" id="PTHR12049:SF7">
    <property type="entry name" value="PROTEIN ARGININE METHYLTRANSFERASE NDUFAF7, MITOCHONDRIAL"/>
    <property type="match status" value="1"/>
</dbReference>
<dbReference type="PANTHER" id="PTHR12049">
    <property type="entry name" value="PROTEIN ARGININE METHYLTRANSFERASE NDUFAF7, MITOCHONDRIAL"/>
    <property type="match status" value="1"/>
</dbReference>
<dbReference type="GO" id="GO:0032259">
    <property type="term" value="P:methylation"/>
    <property type="evidence" value="ECO:0007669"/>
    <property type="project" value="UniProtKB-KW"/>
</dbReference>
<sequence>MPSAADHITRAIAADGGAVRFDAFMNMALYGAEGFYNSGGRAGRRGDFITSPEVGPLFGVVLARAIDAWWVEMGSPDDFRIFDVGAGPGTLARSVLAAEPRCLHGDRSRYVCVETSAVQRESHPEGVTSLVALPEGELRGVVFANELLDNLAFRLLAFDGHWRESWIAASGGALVEVLRPCDPPPFALPTRPVHAARVPWQQAAGEWTVDVLSRLVGRLVVIDYAVRATAELAGRPWRDWLRTYSGQERGAHYLREVGGQDITTDVCIDQLISVCGEPDAVRSQDQFLRRWGIDELVEEGRRVWDAEASRPGLNAMRMRSRISESEALLDPEGLGGFTVLEWVRVEE</sequence>
<evidence type="ECO:0000256" key="3">
    <source>
        <dbReference type="ARBA" id="ARBA00022679"/>
    </source>
</evidence>
<dbReference type="SUPFAM" id="SSF53335">
    <property type="entry name" value="S-adenosyl-L-methionine-dependent methyltransferases"/>
    <property type="match status" value="1"/>
</dbReference>
<evidence type="ECO:0000256" key="2">
    <source>
        <dbReference type="ARBA" id="ARBA00022603"/>
    </source>
</evidence>
<evidence type="ECO:0000256" key="4">
    <source>
        <dbReference type="ARBA" id="ARBA00023128"/>
    </source>
</evidence>
<proteinExistence type="predicted"/>
<dbReference type="InterPro" id="IPR029063">
    <property type="entry name" value="SAM-dependent_MTases_sf"/>
</dbReference>
<evidence type="ECO:0000256" key="1">
    <source>
        <dbReference type="ARBA" id="ARBA00004173"/>
    </source>
</evidence>
<dbReference type="AlphaFoldDB" id="A0A6J6GGJ2"/>
<dbReference type="InterPro" id="IPR003788">
    <property type="entry name" value="NDUFAF7"/>
</dbReference>
<accession>A0A6J6GGJ2</accession>
<protein>
    <submittedName>
        <fullName evidence="5">Unannotated protein</fullName>
    </submittedName>
</protein>